<dbReference type="InterPro" id="IPR009057">
    <property type="entry name" value="Homeodomain-like_sf"/>
</dbReference>
<proteinExistence type="predicted"/>
<feature type="region of interest" description="Disordered" evidence="1">
    <location>
        <begin position="588"/>
        <end position="702"/>
    </location>
</feature>
<feature type="compositionally biased region" description="Low complexity" evidence="1">
    <location>
        <begin position="1"/>
        <end position="20"/>
    </location>
</feature>
<evidence type="ECO:0000313" key="4">
    <source>
        <dbReference type="Proteomes" id="UP000198341"/>
    </source>
</evidence>
<dbReference type="RefSeq" id="XP_007514628.1">
    <property type="nucleotide sequence ID" value="XM_007514566.1"/>
</dbReference>
<accession>K8F026</accession>
<feature type="compositionally biased region" description="Basic and acidic residues" evidence="1">
    <location>
        <begin position="358"/>
        <end position="398"/>
    </location>
</feature>
<dbReference type="Proteomes" id="UP000198341">
    <property type="component" value="Chromosome 2"/>
</dbReference>
<dbReference type="OrthoDB" id="6781668at2759"/>
<feature type="compositionally biased region" description="Basic and acidic residues" evidence="1">
    <location>
        <begin position="635"/>
        <end position="647"/>
    </location>
</feature>
<feature type="compositionally biased region" description="Basic residues" evidence="1">
    <location>
        <begin position="598"/>
        <end position="634"/>
    </location>
</feature>
<protein>
    <recommendedName>
        <fullName evidence="2">Myb-like domain-containing protein</fullName>
    </recommendedName>
</protein>
<feature type="compositionally biased region" description="Basic and acidic residues" evidence="1">
    <location>
        <begin position="654"/>
        <end position="672"/>
    </location>
</feature>
<dbReference type="Gene3D" id="3.30.40.10">
    <property type="entry name" value="Zinc/RING finger domain, C3HC4 (zinc finger)"/>
    <property type="match status" value="1"/>
</dbReference>
<evidence type="ECO:0000313" key="3">
    <source>
        <dbReference type="EMBL" id="CCO14868.1"/>
    </source>
</evidence>
<dbReference type="SUPFAM" id="SSF46689">
    <property type="entry name" value="Homeodomain-like"/>
    <property type="match status" value="1"/>
</dbReference>
<evidence type="ECO:0000256" key="1">
    <source>
        <dbReference type="SAM" id="MobiDB-lite"/>
    </source>
</evidence>
<sequence>MPNNLLQDNTNNTTTNGLTLMKQTGGGVPSSETPPSAAFDTNVGATLENKDLNFENMCPPDATAPMMRVEEEEVMMVPTTGEENKKEQLAEREVNATNATNNTNNFMDDSDDELTEEQKRVIAERIAALQNRFKKFEEKSTENKIEELVMQHGHLNLNEKEAFMILKVCEMNELNAEERLRRVDDLYQDAGESTEMYLLRILDTETGQFLTQIREMVKEEEYAKQTLQKNKKMRTISEQRIARKIKRLSNKKLFDEDGNEIVDSDLEAWEEYDNEQFFEEYVELPPKKEEKVDLGPMLGEDGKEMVIGKDEALDGVKFVRHERKAPNGENLEKGAHTTARLKLDDAVARANAVMEAQMKAREEKRKAKEAKRLAKLAEEEAAKTKEESVKAEQKKEDVGMEETFLEPATAGEETKPVEETTDATKALSSEAMDATVSGDDTVPPPPVSAAVDADANSDDDSDDDIEAPLEIDESELFAGWSEARIKGWKNRIKKPNAYYYRFNAPGERQANGGWTPKEHEQFMDTLAKLPDGKANYEWGTFSISIPGRVGYQCSNYYRSLVKNGVVQDENYMLDDKGELRFNFKNKGFDRTTIGTKPAKVKPPPKPKKPKMRPPPKIKAPKMKKPKKEPKKKKKDQGDDDTKGDKTFRCSVKTGEIRRSSRNSGKEKRKYSDGGEGEDNEDEDNEDDEDGDDEGPPVLPAGFLDPITRMQIEEPAAISPYGHVAGYETWCRILRNPEAPDTCPFTKQNLKRRQLVKLTHENIAEYLDKMVDVQQMH</sequence>
<dbReference type="InterPro" id="IPR013083">
    <property type="entry name" value="Znf_RING/FYVE/PHD"/>
</dbReference>
<organism evidence="3 4">
    <name type="scientific">Bathycoccus prasinos</name>
    <dbReference type="NCBI Taxonomy" id="41875"/>
    <lineage>
        <taxon>Eukaryota</taxon>
        <taxon>Viridiplantae</taxon>
        <taxon>Chlorophyta</taxon>
        <taxon>Mamiellophyceae</taxon>
        <taxon>Mamiellales</taxon>
        <taxon>Bathycoccaceae</taxon>
        <taxon>Bathycoccus</taxon>
    </lineage>
</organism>
<dbReference type="PROSITE" id="PS50090">
    <property type="entry name" value="MYB_LIKE"/>
    <property type="match status" value="1"/>
</dbReference>
<reference evidence="3 4" key="1">
    <citation type="submission" date="2011-10" db="EMBL/GenBank/DDBJ databases">
        <authorList>
            <person name="Genoscope - CEA"/>
        </authorList>
    </citation>
    <scope>NUCLEOTIDE SEQUENCE [LARGE SCALE GENOMIC DNA]</scope>
    <source>
        <strain evidence="3 4">RCC 1105</strain>
    </source>
</reference>
<dbReference type="SUPFAM" id="SSF57850">
    <property type="entry name" value="RING/U-box"/>
    <property type="match status" value="1"/>
</dbReference>
<feature type="region of interest" description="Disordered" evidence="1">
    <location>
        <begin position="358"/>
        <end position="465"/>
    </location>
</feature>
<dbReference type="eggNOG" id="ENOG502QV86">
    <property type="taxonomic scope" value="Eukaryota"/>
</dbReference>
<feature type="region of interest" description="Disordered" evidence="1">
    <location>
        <begin position="1"/>
        <end position="41"/>
    </location>
</feature>
<feature type="compositionally biased region" description="Acidic residues" evidence="1">
    <location>
        <begin position="674"/>
        <end position="694"/>
    </location>
</feature>
<gene>
    <name evidence="3" type="ORF">Bathy02g03110</name>
</gene>
<dbReference type="GeneID" id="19017424"/>
<dbReference type="EMBL" id="FO082277">
    <property type="protein sequence ID" value="CCO14868.1"/>
    <property type="molecule type" value="Genomic_DNA"/>
</dbReference>
<evidence type="ECO:0000259" key="2">
    <source>
        <dbReference type="PROSITE" id="PS50090"/>
    </source>
</evidence>
<dbReference type="Gene3D" id="1.10.10.60">
    <property type="entry name" value="Homeodomain-like"/>
    <property type="match status" value="1"/>
</dbReference>
<keyword evidence="4" id="KW-1185">Reference proteome</keyword>
<feature type="domain" description="Myb-like" evidence="2">
    <location>
        <begin position="506"/>
        <end position="561"/>
    </location>
</feature>
<feature type="compositionally biased region" description="Acidic residues" evidence="1">
    <location>
        <begin position="455"/>
        <end position="465"/>
    </location>
</feature>
<dbReference type="KEGG" id="bpg:Bathy02g03110"/>
<dbReference type="AlphaFoldDB" id="K8F026"/>
<dbReference type="InterPro" id="IPR001005">
    <property type="entry name" value="SANT/Myb"/>
</dbReference>
<dbReference type="STRING" id="41875.K8F026"/>
<name>K8F026_9CHLO</name>